<dbReference type="PANTHER" id="PTHR38455:SF1">
    <property type="entry name" value="DUF951 DOMAIN-CONTAINING PROTEIN"/>
    <property type="match status" value="1"/>
</dbReference>
<gene>
    <name evidence="2" type="ORF">SAMN06296020_107159</name>
</gene>
<dbReference type="Proteomes" id="UP001158066">
    <property type="component" value="Unassembled WGS sequence"/>
</dbReference>
<evidence type="ECO:0000256" key="1">
    <source>
        <dbReference type="SAM" id="MobiDB-lite"/>
    </source>
</evidence>
<evidence type="ECO:0000313" key="2">
    <source>
        <dbReference type="EMBL" id="SMP59190.1"/>
    </source>
</evidence>
<name>A0AA45WWE5_9CLOT</name>
<dbReference type="EMBL" id="FXUF01000007">
    <property type="protein sequence ID" value="SMP59190.1"/>
    <property type="molecule type" value="Genomic_DNA"/>
</dbReference>
<dbReference type="RefSeq" id="WP_283409480.1">
    <property type="nucleotide sequence ID" value="NZ_FXUF01000007.1"/>
</dbReference>
<dbReference type="InterPro" id="IPR009296">
    <property type="entry name" value="DUF951"/>
</dbReference>
<feature type="compositionally biased region" description="Polar residues" evidence="1">
    <location>
        <begin position="64"/>
        <end position="75"/>
    </location>
</feature>
<keyword evidence="3" id="KW-1185">Reference proteome</keyword>
<dbReference type="Pfam" id="PF06107">
    <property type="entry name" value="DUF951"/>
    <property type="match status" value="1"/>
</dbReference>
<feature type="region of interest" description="Disordered" evidence="1">
    <location>
        <begin position="52"/>
        <end position="75"/>
    </location>
</feature>
<accession>A0AA45WWE5</accession>
<evidence type="ECO:0008006" key="4">
    <source>
        <dbReference type="Google" id="ProtNLM"/>
    </source>
</evidence>
<evidence type="ECO:0000313" key="3">
    <source>
        <dbReference type="Proteomes" id="UP001158066"/>
    </source>
</evidence>
<sequence length="75" mass="8429">MPMNLFVGDRVTLKKPHPCGSKQFTILRTGADFRIKCDGCGHEVWIPRPNLEKRIRQVTPGPNAPTQQPSQEESS</sequence>
<proteinExistence type="predicted"/>
<comment type="caution">
    <text evidence="2">The sequence shown here is derived from an EMBL/GenBank/DDBJ whole genome shotgun (WGS) entry which is preliminary data.</text>
</comment>
<dbReference type="PANTHER" id="PTHR38455">
    <property type="entry name" value="HYPOTHETICAL CYTOSOLIC PROTEIN"/>
    <property type="match status" value="1"/>
</dbReference>
<organism evidence="2 3">
    <name type="scientific">Anoxynatronum buryatiense</name>
    <dbReference type="NCBI Taxonomy" id="489973"/>
    <lineage>
        <taxon>Bacteria</taxon>
        <taxon>Bacillati</taxon>
        <taxon>Bacillota</taxon>
        <taxon>Clostridia</taxon>
        <taxon>Eubacteriales</taxon>
        <taxon>Clostridiaceae</taxon>
        <taxon>Anoxynatronum</taxon>
    </lineage>
</organism>
<reference evidence="2" key="1">
    <citation type="submission" date="2017-05" db="EMBL/GenBank/DDBJ databases">
        <authorList>
            <person name="Varghese N."/>
            <person name="Submissions S."/>
        </authorList>
    </citation>
    <scope>NUCLEOTIDE SEQUENCE</scope>
    <source>
        <strain evidence="2">Su22</strain>
    </source>
</reference>
<protein>
    <recommendedName>
        <fullName evidence="4">DUF951 domain-containing protein</fullName>
    </recommendedName>
</protein>
<dbReference type="AlphaFoldDB" id="A0AA45WWE5"/>